<evidence type="ECO:0000256" key="4">
    <source>
        <dbReference type="ARBA" id="ARBA00022722"/>
    </source>
</evidence>
<dbReference type="OMA" id="FCVESDW"/>
<dbReference type="GO" id="GO:0000712">
    <property type="term" value="P:resolution of meiotic recombination intermediates"/>
    <property type="evidence" value="ECO:0007669"/>
    <property type="project" value="TreeGrafter"/>
</dbReference>
<accession>M7SRM1</accession>
<dbReference type="CDD" id="cd20085">
    <property type="entry name" value="XPF_nuclease_Mms4"/>
    <property type="match status" value="1"/>
</dbReference>
<dbReference type="EMBL" id="KB706559">
    <property type="protein sequence ID" value="EMR66897.1"/>
    <property type="molecule type" value="Genomic_DNA"/>
</dbReference>
<dbReference type="InterPro" id="IPR033310">
    <property type="entry name" value="Mms4/EME1/EME2"/>
</dbReference>
<keyword evidence="6" id="KW-0255">Endonuclease</keyword>
<feature type="compositionally biased region" description="Low complexity" evidence="14">
    <location>
        <begin position="283"/>
        <end position="298"/>
    </location>
</feature>
<evidence type="ECO:0000256" key="12">
    <source>
        <dbReference type="ARBA" id="ARBA00023242"/>
    </source>
</evidence>
<evidence type="ECO:0000313" key="16">
    <source>
        <dbReference type="EMBL" id="EMR66897.1"/>
    </source>
</evidence>
<keyword evidence="9" id="KW-0460">Magnesium</keyword>
<feature type="domain" description="ERCC4" evidence="15">
    <location>
        <begin position="142"/>
        <end position="421"/>
    </location>
</feature>
<keyword evidence="5" id="KW-0479">Metal-binding</keyword>
<dbReference type="InterPro" id="IPR042530">
    <property type="entry name" value="EME1/EME2_C"/>
</dbReference>
<evidence type="ECO:0000313" key="17">
    <source>
        <dbReference type="Proteomes" id="UP000012174"/>
    </source>
</evidence>
<protein>
    <submittedName>
        <fullName evidence="16">Putative ercc4 domain-containing protein</fullName>
    </submittedName>
</protein>
<evidence type="ECO:0000256" key="5">
    <source>
        <dbReference type="ARBA" id="ARBA00022723"/>
    </source>
</evidence>
<dbReference type="Gene3D" id="3.40.50.10130">
    <property type="match status" value="1"/>
</dbReference>
<dbReference type="GO" id="GO:0006302">
    <property type="term" value="P:double-strand break repair"/>
    <property type="evidence" value="ECO:0007669"/>
    <property type="project" value="TreeGrafter"/>
</dbReference>
<sequence length="468" mass="51673">MPETGGGGHPLPSSPPAPRAGDRDPIDLDDLSGSDSEEFPEIEAIDFSKIKRTKRSYSISPPRKSKSKSKSKSTSTSKSTNKTAEEKEADKKKRAQQREVEQERKRVQKEQEKTQKALDAVKKKALEEVNKVRTDKKVSTPEMIVDIPSSLNPGLAVQIQELLKDMDVQHGVWNSRGVDNVVKWRRKVSCRFNEELGHWEPVPMHVKPENHVMVIVEAAEFVKLALGAEGHDLEAHVLKMKTHHPDVTIIYLIEGLTIWLRKNRNVRNRQFQSAVRNAGGGSEESSSAAGDSAAAPSSSRRRNNTVPQDQIYIDEDSIEDALLTLQVLHGTLIHHTQSPLETAQWVSVFTQHISTIPYRRAREATTSDAGFCMEAGQVQTGDGPRDTYVRMMGEMARVTTPIALGIAAEYGTVTELVKGLEAKGPLALEDCRKCANRDGAFTDRAVGPAVSKRIFKVFTGTDPGCGDI</sequence>
<feature type="compositionally biased region" description="Low complexity" evidence="14">
    <location>
        <begin position="72"/>
        <end position="82"/>
    </location>
</feature>
<dbReference type="AlphaFoldDB" id="M7SRM1"/>
<keyword evidence="4" id="KW-0540">Nuclease</keyword>
<keyword evidence="8" id="KW-0378">Hydrolase</keyword>
<dbReference type="GO" id="GO:0031573">
    <property type="term" value="P:mitotic intra-S DNA damage checkpoint signaling"/>
    <property type="evidence" value="ECO:0007669"/>
    <property type="project" value="TreeGrafter"/>
</dbReference>
<dbReference type="Gene3D" id="1.10.150.670">
    <property type="entry name" value="Crossover junction endonuclease EME1, DNA-binding domain"/>
    <property type="match status" value="1"/>
</dbReference>
<evidence type="ECO:0000256" key="13">
    <source>
        <dbReference type="ARBA" id="ARBA00023254"/>
    </source>
</evidence>
<dbReference type="Pfam" id="PF02732">
    <property type="entry name" value="ERCC4"/>
    <property type="match status" value="1"/>
</dbReference>
<dbReference type="SMART" id="SM00891">
    <property type="entry name" value="ERCC4"/>
    <property type="match status" value="1"/>
</dbReference>
<feature type="compositionally biased region" description="Acidic residues" evidence="14">
    <location>
        <begin position="27"/>
        <end position="44"/>
    </location>
</feature>
<dbReference type="HOGENOM" id="CLU_013160_1_1_1"/>
<evidence type="ECO:0000256" key="10">
    <source>
        <dbReference type="ARBA" id="ARBA00023172"/>
    </source>
</evidence>
<dbReference type="eggNOG" id="ENOG502R8ER">
    <property type="taxonomic scope" value="Eukaryota"/>
</dbReference>
<evidence type="ECO:0000256" key="7">
    <source>
        <dbReference type="ARBA" id="ARBA00022763"/>
    </source>
</evidence>
<comment type="cofactor">
    <cofactor evidence="1">
        <name>Mg(2+)</name>
        <dbReference type="ChEBI" id="CHEBI:18420"/>
    </cofactor>
</comment>
<dbReference type="GO" id="GO:0005634">
    <property type="term" value="C:nucleus"/>
    <property type="evidence" value="ECO:0007669"/>
    <property type="project" value="UniProtKB-SubCell"/>
</dbReference>
<dbReference type="STRING" id="1287681.M7SRM1"/>
<feature type="region of interest" description="Disordered" evidence="14">
    <location>
        <begin position="276"/>
        <end position="308"/>
    </location>
</feature>
<comment type="similarity">
    <text evidence="3">Belongs to the EME1/MMS4 family.</text>
</comment>
<evidence type="ECO:0000256" key="1">
    <source>
        <dbReference type="ARBA" id="ARBA00001946"/>
    </source>
</evidence>
<keyword evidence="17" id="KW-1185">Reference proteome</keyword>
<dbReference type="OrthoDB" id="343092at2759"/>
<proteinExistence type="inferred from homology"/>
<dbReference type="GO" id="GO:0031297">
    <property type="term" value="P:replication fork processing"/>
    <property type="evidence" value="ECO:0007669"/>
    <property type="project" value="TreeGrafter"/>
</dbReference>
<evidence type="ECO:0000256" key="8">
    <source>
        <dbReference type="ARBA" id="ARBA00022801"/>
    </source>
</evidence>
<dbReference type="Proteomes" id="UP000012174">
    <property type="component" value="Unassembled WGS sequence"/>
</dbReference>
<dbReference type="InterPro" id="IPR006166">
    <property type="entry name" value="ERCC4_domain"/>
</dbReference>
<keyword evidence="13" id="KW-0469">Meiosis</keyword>
<comment type="subcellular location">
    <subcellularLocation>
        <location evidence="2">Nucleus</location>
    </subcellularLocation>
</comment>
<evidence type="ECO:0000256" key="11">
    <source>
        <dbReference type="ARBA" id="ARBA00023204"/>
    </source>
</evidence>
<organism evidence="16 17">
    <name type="scientific">Eutypa lata (strain UCR-EL1)</name>
    <name type="common">Grapevine dieback disease fungus</name>
    <name type="synonym">Eutypa armeniacae</name>
    <dbReference type="NCBI Taxonomy" id="1287681"/>
    <lineage>
        <taxon>Eukaryota</taxon>
        <taxon>Fungi</taxon>
        <taxon>Dikarya</taxon>
        <taxon>Ascomycota</taxon>
        <taxon>Pezizomycotina</taxon>
        <taxon>Sordariomycetes</taxon>
        <taxon>Xylariomycetidae</taxon>
        <taxon>Xylariales</taxon>
        <taxon>Diatrypaceae</taxon>
        <taxon>Eutypa</taxon>
    </lineage>
</organism>
<evidence type="ECO:0000256" key="14">
    <source>
        <dbReference type="SAM" id="MobiDB-lite"/>
    </source>
</evidence>
<feature type="compositionally biased region" description="Basic and acidic residues" evidence="14">
    <location>
        <begin position="83"/>
        <end position="116"/>
    </location>
</feature>
<evidence type="ECO:0000256" key="2">
    <source>
        <dbReference type="ARBA" id="ARBA00004123"/>
    </source>
</evidence>
<reference evidence="17" key="1">
    <citation type="journal article" date="2013" name="Genome Announc.">
        <title>Draft genome sequence of the grapevine dieback fungus Eutypa lata UCR-EL1.</title>
        <authorList>
            <person name="Blanco-Ulate B."/>
            <person name="Rolshausen P.E."/>
            <person name="Cantu D."/>
        </authorList>
    </citation>
    <scope>NUCLEOTIDE SEQUENCE [LARGE SCALE GENOMIC DNA]</scope>
    <source>
        <strain evidence="17">UCR-EL1</strain>
    </source>
</reference>
<name>M7SRM1_EUTLA</name>
<keyword evidence="10" id="KW-0233">DNA recombination</keyword>
<gene>
    <name evidence="16" type="ORF">UCREL1_6112</name>
</gene>
<dbReference type="KEGG" id="ela:UCREL1_6112"/>
<dbReference type="InterPro" id="IPR047521">
    <property type="entry name" value="XPF_nuclease_EME1_ascomycetes"/>
</dbReference>
<dbReference type="PANTHER" id="PTHR21077:SF5">
    <property type="entry name" value="CROSSOVER JUNCTION ENDONUCLEASE MMS4"/>
    <property type="match status" value="1"/>
</dbReference>
<evidence type="ECO:0000256" key="9">
    <source>
        <dbReference type="ARBA" id="ARBA00022842"/>
    </source>
</evidence>
<evidence type="ECO:0000256" key="6">
    <source>
        <dbReference type="ARBA" id="ARBA00022759"/>
    </source>
</evidence>
<keyword evidence="11" id="KW-0234">DNA repair</keyword>
<evidence type="ECO:0000259" key="15">
    <source>
        <dbReference type="SMART" id="SM00891"/>
    </source>
</evidence>
<dbReference type="GO" id="GO:0048476">
    <property type="term" value="C:Holliday junction resolvase complex"/>
    <property type="evidence" value="ECO:0007669"/>
    <property type="project" value="InterPro"/>
</dbReference>
<keyword evidence="12" id="KW-0539">Nucleus</keyword>
<dbReference type="GO" id="GO:0046872">
    <property type="term" value="F:metal ion binding"/>
    <property type="evidence" value="ECO:0007669"/>
    <property type="project" value="UniProtKB-KW"/>
</dbReference>
<feature type="region of interest" description="Disordered" evidence="14">
    <location>
        <begin position="1"/>
        <end position="116"/>
    </location>
</feature>
<dbReference type="PANTHER" id="PTHR21077">
    <property type="entry name" value="EME1 PROTEIN"/>
    <property type="match status" value="1"/>
</dbReference>
<dbReference type="FunFam" id="1.10.150.670:FF:000004">
    <property type="entry name" value="Crossover junction endonuclease EME1"/>
    <property type="match status" value="1"/>
</dbReference>
<dbReference type="GO" id="GO:0003677">
    <property type="term" value="F:DNA binding"/>
    <property type="evidence" value="ECO:0007669"/>
    <property type="project" value="InterPro"/>
</dbReference>
<evidence type="ECO:0000256" key="3">
    <source>
        <dbReference type="ARBA" id="ARBA00005313"/>
    </source>
</evidence>
<dbReference type="GO" id="GO:0008821">
    <property type="term" value="F:crossover junction DNA endonuclease activity"/>
    <property type="evidence" value="ECO:0007669"/>
    <property type="project" value="TreeGrafter"/>
</dbReference>
<keyword evidence="7" id="KW-0227">DNA damage</keyword>